<keyword evidence="2" id="KW-1185">Reference proteome</keyword>
<reference evidence="2" key="1">
    <citation type="submission" date="2017-01" db="EMBL/GenBank/DDBJ databases">
        <title>Gardnerella vaginalis bacteremia associated with severe acute encephalopathy in a young female patient: Case Report and characterization of the isolate.</title>
        <authorList>
            <person name="Tankovic J."/>
            <person name="Timinskas A."/>
            <person name="Zilnyte M."/>
            <person name="Janulaitiene M."/>
            <person name="Zvirbliene A."/>
            <person name="Pleckaityte M."/>
        </authorList>
    </citation>
    <scope>NUCLEOTIDE SEQUENCE [LARGE SCALE GENOMIC DNA]</scope>
    <source>
        <strain evidence="2">GV37</strain>
    </source>
</reference>
<gene>
    <name evidence="1" type="ORF">BVL65_03020</name>
</gene>
<dbReference type="EMBL" id="CP019058">
    <property type="protein sequence ID" value="APW18566.1"/>
    <property type="molecule type" value="Genomic_DNA"/>
</dbReference>
<evidence type="ECO:0000313" key="2">
    <source>
        <dbReference type="Proteomes" id="UP000186260"/>
    </source>
</evidence>
<name>A0ABM6GIU8_9BIFI</name>
<evidence type="ECO:0000313" key="1">
    <source>
        <dbReference type="EMBL" id="APW18566.1"/>
    </source>
</evidence>
<sequence length="85" mass="8994">MTFGADFVANNVKAVASCMVDTLNGTSVLEGEIPKDVCLEVVCENGISEVSDKNKVNLSCNNFGRKTDGCAHYAVHCLNGKAVVK</sequence>
<accession>A0ABM6GIU8</accession>
<protein>
    <submittedName>
        <fullName evidence="1">Uncharacterized protein</fullName>
    </submittedName>
</protein>
<dbReference type="Proteomes" id="UP000186260">
    <property type="component" value="Chromosome"/>
</dbReference>
<organism evidence="1 2">
    <name type="scientific">Gardnerella swidsinskii</name>
    <dbReference type="NCBI Taxonomy" id="2792979"/>
    <lineage>
        <taxon>Bacteria</taxon>
        <taxon>Bacillati</taxon>
        <taxon>Actinomycetota</taxon>
        <taxon>Actinomycetes</taxon>
        <taxon>Bifidobacteriales</taxon>
        <taxon>Bifidobacteriaceae</taxon>
        <taxon>Gardnerella</taxon>
    </lineage>
</organism>
<proteinExistence type="predicted"/>